<proteinExistence type="predicted"/>
<feature type="transmembrane region" description="Helical" evidence="1">
    <location>
        <begin position="680"/>
        <end position="700"/>
    </location>
</feature>
<organism evidence="2">
    <name type="scientific">freshwater metagenome</name>
    <dbReference type="NCBI Taxonomy" id="449393"/>
    <lineage>
        <taxon>unclassified sequences</taxon>
        <taxon>metagenomes</taxon>
        <taxon>ecological metagenomes</taxon>
    </lineage>
</organism>
<feature type="transmembrane region" description="Helical" evidence="1">
    <location>
        <begin position="712"/>
        <end position="732"/>
    </location>
</feature>
<keyword evidence="1" id="KW-1133">Transmembrane helix</keyword>
<evidence type="ECO:0000256" key="1">
    <source>
        <dbReference type="SAM" id="Phobius"/>
    </source>
</evidence>
<dbReference type="InterPro" id="IPR050834">
    <property type="entry name" value="Glycosyltransf_2"/>
</dbReference>
<dbReference type="AlphaFoldDB" id="A0A6J6LGF3"/>
<protein>
    <submittedName>
        <fullName evidence="2">Unannotated protein</fullName>
    </submittedName>
</protein>
<feature type="transmembrane region" description="Helical" evidence="1">
    <location>
        <begin position="551"/>
        <end position="583"/>
    </location>
</feature>
<keyword evidence="1" id="KW-0812">Transmembrane</keyword>
<feature type="transmembrane region" description="Helical" evidence="1">
    <location>
        <begin position="522"/>
        <end position="539"/>
    </location>
</feature>
<dbReference type="InterPro" id="IPR029044">
    <property type="entry name" value="Nucleotide-diphossugar_trans"/>
</dbReference>
<reference evidence="2" key="1">
    <citation type="submission" date="2020-05" db="EMBL/GenBank/DDBJ databases">
        <authorList>
            <person name="Chiriac C."/>
            <person name="Salcher M."/>
            <person name="Ghai R."/>
            <person name="Kavagutti S V."/>
        </authorList>
    </citation>
    <scope>NUCLEOTIDE SEQUENCE</scope>
</reference>
<gene>
    <name evidence="2" type="ORF">UFOPK2254_00731</name>
</gene>
<dbReference type="Pfam" id="PF13641">
    <property type="entry name" value="Glyco_tranf_2_3"/>
    <property type="match status" value="1"/>
</dbReference>
<dbReference type="SUPFAM" id="SSF53448">
    <property type="entry name" value="Nucleotide-diphospho-sugar transferases"/>
    <property type="match status" value="1"/>
</dbReference>
<dbReference type="EMBL" id="CAEZWO010000061">
    <property type="protein sequence ID" value="CAB4660691.1"/>
    <property type="molecule type" value="Genomic_DNA"/>
</dbReference>
<sequence length="1016" mass="110134">MADLAKNHDGHHVTAILVVHDGATWLPEVVASLASQTRTIDLTIAIDTGSVDSSVKLLKNSRVPVITMARDCGFGEAIAAGIETIPAPKGDDEWLWFIHDDCAPTPDALSFLLSAVTERPHVAIAGPKLRGWYDRTHLLESGISIASNGARWTGLEPREYDQGQHDGIREVMSVSTAGMLVRRKIFDELGGFDSNLSLFRDDVDLGWRVHVAGHSVIAVTDAIAWHAEASASERREIDVKSPFLKHHLLLDRRNAAYVLLTNSSWWVLPLLSIQLLGSALFRAFGFLLAKLPGYATDEVLAVGALLIRPRMIVEARKVRRTHRLISSRVVSQFIPPRRAQLRMSLLRATQSFRQFILPSESGSSSVLDPTNEDEDLLTPAATLRWRSIFRRPEVSTFFFLFILTTIWSRNRFGSLAGGALPATPSGAMNLLGSYADSWHEVAMGSASASPPWIAILAIASALFLGKANLLVTLFFWMAPLLIMWSMYSILKEYSLNSFLRVGASLSYALSPVALASISSGRLGSMVTLIIGPQIVRYLLRIRKVEKVSWQFIFALSLLIGVLAAFSMQAFIAVALIYVIGGIFDVIDNRKNSNPRLMRNRLTRRFVLIATPLLLCFPWSFQLLSHPGRLLLEPGLSIAGGGSALAWLANPGGVGSIPWWAMSPAPIILLVALFSSTRARLFAEVGVIFLLVASFAGALAFPSHGDSVGEPLWVGSFLTFASISAVLAGVVILDGLRNKLASTGFHFRHILAGLVVASTLMYAGTAVTWTLTTGANSPVRANQESVLPPFLALNPGVKTLVIRAAEGVNSQTLNFYISRGSDARLGDPDTAPTSPLAIDLAVRQIVDGSGLASSKVLSAYGIKYVFMKNPIDKQFVHAIDGLGGFVRNSATDAGIVWRVDGVSERLVFTSASGKSTGILADPKGTRTFSPGAGILSLAENFDASWEIIQDGKKLPKKQNEYGLPEFAVTNVGEFSLTHDGTARRGMLALQSLIVMGVVVMATPARRRRSEMSVEELT</sequence>
<feature type="transmembrane region" description="Helical" evidence="1">
    <location>
        <begin position="744"/>
        <end position="770"/>
    </location>
</feature>
<feature type="transmembrane region" description="Helical" evidence="1">
    <location>
        <begin position="452"/>
        <end position="476"/>
    </location>
</feature>
<dbReference type="Gene3D" id="3.90.550.10">
    <property type="entry name" value="Spore Coat Polysaccharide Biosynthesis Protein SpsA, Chain A"/>
    <property type="match status" value="1"/>
</dbReference>
<name>A0A6J6LGF3_9ZZZZ</name>
<feature type="transmembrane region" description="Helical" evidence="1">
    <location>
        <begin position="655"/>
        <end position="673"/>
    </location>
</feature>
<evidence type="ECO:0000313" key="2">
    <source>
        <dbReference type="EMBL" id="CAB4660691.1"/>
    </source>
</evidence>
<dbReference type="PANTHER" id="PTHR43685:SF3">
    <property type="entry name" value="SLR2126 PROTEIN"/>
    <property type="match status" value="1"/>
</dbReference>
<feature type="transmembrane region" description="Helical" evidence="1">
    <location>
        <begin position="603"/>
        <end position="623"/>
    </location>
</feature>
<keyword evidence="1" id="KW-0472">Membrane</keyword>
<accession>A0A6J6LGF3</accession>
<dbReference type="PANTHER" id="PTHR43685">
    <property type="entry name" value="GLYCOSYLTRANSFERASE"/>
    <property type="match status" value="1"/>
</dbReference>